<name>A0A0P8D8J9_9CYAN</name>
<gene>
    <name evidence="1" type="ORF">HLUCCA11_21495</name>
</gene>
<dbReference type="AlphaFoldDB" id="A0A0P8D8J9"/>
<sequence>MNEKILTEQLKQTGNLMDLFNDEAFVREAAAIETECGGAVEAGLGLRSYVAQIEAASPEALKRQRQCVKVLSILLPELRQWLEGWQLGLCFEAVYTEAERLTYERLDDFMLEQQAWISELLIESEKGLPVGQRPIRQEAIAKLSELLTEDGWQALANTAAKDMAEGVLQTVQLNSVPSVAA</sequence>
<evidence type="ECO:0000313" key="2">
    <source>
        <dbReference type="Proteomes" id="UP000050465"/>
    </source>
</evidence>
<protein>
    <submittedName>
        <fullName evidence="1">Uncharacterized protein</fullName>
    </submittedName>
</protein>
<comment type="caution">
    <text evidence="1">The sequence shown here is derived from an EMBL/GenBank/DDBJ whole genome shotgun (WGS) entry which is preliminary data.</text>
</comment>
<accession>A0A0P8D8J9</accession>
<dbReference type="EMBL" id="LJZR01000057">
    <property type="protein sequence ID" value="KPQ32429.1"/>
    <property type="molecule type" value="Genomic_DNA"/>
</dbReference>
<evidence type="ECO:0000313" key="1">
    <source>
        <dbReference type="EMBL" id="KPQ32429.1"/>
    </source>
</evidence>
<organism evidence="1 2">
    <name type="scientific">Phormidesmis priestleyi Ana</name>
    <dbReference type="NCBI Taxonomy" id="1666911"/>
    <lineage>
        <taxon>Bacteria</taxon>
        <taxon>Bacillati</taxon>
        <taxon>Cyanobacteriota</taxon>
        <taxon>Cyanophyceae</taxon>
        <taxon>Leptolyngbyales</taxon>
        <taxon>Leptolyngbyaceae</taxon>
        <taxon>Phormidesmis</taxon>
    </lineage>
</organism>
<dbReference type="Proteomes" id="UP000050465">
    <property type="component" value="Unassembled WGS sequence"/>
</dbReference>
<proteinExistence type="predicted"/>
<reference evidence="1 2" key="1">
    <citation type="submission" date="2015-09" db="EMBL/GenBank/DDBJ databases">
        <title>Identification and resolution of microdiversity through metagenomic sequencing of parallel consortia.</title>
        <authorList>
            <person name="Nelson W.C."/>
            <person name="Romine M.F."/>
            <person name="Lindemann S.R."/>
        </authorList>
    </citation>
    <scope>NUCLEOTIDE SEQUENCE [LARGE SCALE GENOMIC DNA]</scope>
    <source>
        <strain evidence="1">Ana</strain>
    </source>
</reference>